<comment type="caution">
    <text evidence="1">The sequence shown here is derived from an EMBL/GenBank/DDBJ whole genome shotgun (WGS) entry which is preliminary data.</text>
</comment>
<keyword evidence="2" id="KW-1185">Reference proteome</keyword>
<accession>A0ABX2HSX5</accession>
<sequence>MPKEEYIKVEKDGQIYTCCTMRQKALHTIGLNSSYPRIKKRLYTRNGKRYYKPYRNYFYGNDSDLNKLVEAGYMESYQETFNGRKEKTYWFNRTGLDWLGEQLDIYIYDEDF</sequence>
<evidence type="ECO:0000313" key="1">
    <source>
        <dbReference type="EMBL" id="NSJ52565.1"/>
    </source>
</evidence>
<evidence type="ECO:0000313" key="2">
    <source>
        <dbReference type="Proteomes" id="UP000669239"/>
    </source>
</evidence>
<gene>
    <name evidence="1" type="ORF">G5B36_28405</name>
</gene>
<proteinExistence type="predicted"/>
<protein>
    <submittedName>
        <fullName evidence="1">Uncharacterized protein</fullName>
    </submittedName>
</protein>
<dbReference type="Proteomes" id="UP000669239">
    <property type="component" value="Unassembled WGS sequence"/>
</dbReference>
<organism evidence="1 2">
    <name type="scientific">Enterocloster aldenensis</name>
    <dbReference type="NCBI Taxonomy" id="358742"/>
    <lineage>
        <taxon>Bacteria</taxon>
        <taxon>Bacillati</taxon>
        <taxon>Bacillota</taxon>
        <taxon>Clostridia</taxon>
        <taxon>Lachnospirales</taxon>
        <taxon>Lachnospiraceae</taxon>
        <taxon>Enterocloster</taxon>
    </lineage>
</organism>
<dbReference type="EMBL" id="JAAITT010000082">
    <property type="protein sequence ID" value="NSJ52565.1"/>
    <property type="molecule type" value="Genomic_DNA"/>
</dbReference>
<reference evidence="1 2" key="1">
    <citation type="journal article" date="2020" name="Cell Host Microbe">
        <title>Functional and Genomic Variation between Human-Derived Isolates of Lachnospiraceae Reveals Inter- and Intra-Species Diversity.</title>
        <authorList>
            <person name="Sorbara M.T."/>
            <person name="Littmann E.R."/>
            <person name="Fontana E."/>
            <person name="Moody T.U."/>
            <person name="Kohout C.E."/>
            <person name="Gjonbalaj M."/>
            <person name="Eaton V."/>
            <person name="Seok R."/>
            <person name="Leiner I.M."/>
            <person name="Pamer E.G."/>
        </authorList>
    </citation>
    <scope>NUCLEOTIDE SEQUENCE [LARGE SCALE GENOMIC DNA]</scope>
    <source>
        <strain evidence="1 2">MSK.1.17</strain>
    </source>
</reference>
<name>A0ABX2HSX5_9FIRM</name>